<dbReference type="AlphaFoldDB" id="A0A6S6T375"/>
<accession>A0A6S6T375</accession>
<dbReference type="PANTHER" id="PTHR46313:SF3">
    <property type="entry name" value="PROLYCOPENE ISOMERASE, CHLOROPLASTIC"/>
    <property type="match status" value="1"/>
</dbReference>
<dbReference type="EMBL" id="CACVAZ010000066">
    <property type="protein sequence ID" value="CAA6811157.1"/>
    <property type="molecule type" value="Genomic_DNA"/>
</dbReference>
<dbReference type="Gene3D" id="3.50.50.60">
    <property type="entry name" value="FAD/NAD(P)-binding domain"/>
    <property type="match status" value="1"/>
</dbReference>
<dbReference type="PANTHER" id="PTHR46313">
    <property type="match status" value="1"/>
</dbReference>
<protein>
    <submittedName>
        <fullName evidence="1">Phytoene dehydrogenase and related proteins-like</fullName>
    </submittedName>
</protein>
<sequence>MEIYDVAVIGSGIGGTLFSALNQKKHKLIVFEKEPNLGGCASTFKRFGGYYNAGATTFMGYEEGHIIKKMFDEVGYVPKLTKTSHGVRIVQGEKQVDRLQDFDAFLTQMNVAYPNQHNEKFWRTLKEIDEKFWKLKKLYYAKHSFKGALKSVQSVAELLRHFKFDLFTTAPDFISNTLGDISPEYQNFIDAQLLITLQTNSKELSLLTMALGLSYTFHATYYVQGGMGELIENLLKEVNVKRAQPIVLISWKNGLYEIKSTKNTYYAKNIVLNSSIYDSAKLFEDKAIKSYYNKFSFSNQSAFVLYLRINSPVNFLHHYQVVLKDLIPHSISNAFFVSFSDINDTKLTQNGYSVTLSTHTKVSEWKDLSTAEYKAKKEELQNYLTQAFLDYFKEIKKEEISQAFSATSNTFKRYIGRENCGGEALKLKNIFNIPSCTTPFKGLYNVGDTVFAGQGWAGVALGVEVLNEEFNYSRIE</sequence>
<gene>
    <name evidence="1" type="ORF">HELGO_WM15099</name>
</gene>
<organism evidence="1">
    <name type="scientific">uncultured Sulfurovum sp</name>
    <dbReference type="NCBI Taxonomy" id="269237"/>
    <lineage>
        <taxon>Bacteria</taxon>
        <taxon>Pseudomonadati</taxon>
        <taxon>Campylobacterota</taxon>
        <taxon>Epsilonproteobacteria</taxon>
        <taxon>Campylobacterales</taxon>
        <taxon>Sulfurovaceae</taxon>
        <taxon>Sulfurovum</taxon>
        <taxon>environmental samples</taxon>
    </lineage>
</organism>
<evidence type="ECO:0000313" key="1">
    <source>
        <dbReference type="EMBL" id="CAA6811157.1"/>
    </source>
</evidence>
<reference evidence="1" key="1">
    <citation type="submission" date="2020-01" db="EMBL/GenBank/DDBJ databases">
        <authorList>
            <person name="Meier V. D."/>
            <person name="Meier V D."/>
        </authorList>
    </citation>
    <scope>NUCLEOTIDE SEQUENCE</scope>
    <source>
        <strain evidence="1">HLG_WM_MAG_02</strain>
    </source>
</reference>
<dbReference type="GO" id="GO:0016116">
    <property type="term" value="P:carotenoid metabolic process"/>
    <property type="evidence" value="ECO:0007669"/>
    <property type="project" value="InterPro"/>
</dbReference>
<proteinExistence type="predicted"/>
<dbReference type="InterPro" id="IPR045892">
    <property type="entry name" value="CrtISO-like"/>
</dbReference>
<dbReference type="Pfam" id="PF13450">
    <property type="entry name" value="NAD_binding_8"/>
    <property type="match status" value="1"/>
</dbReference>
<name>A0A6S6T375_9BACT</name>
<dbReference type="Gene3D" id="3.90.660.50">
    <property type="match status" value="1"/>
</dbReference>
<dbReference type="InterPro" id="IPR036188">
    <property type="entry name" value="FAD/NAD-bd_sf"/>
</dbReference>
<dbReference type="SUPFAM" id="SSF51905">
    <property type="entry name" value="FAD/NAD(P)-binding domain"/>
    <property type="match status" value="1"/>
</dbReference>